<protein>
    <recommendedName>
        <fullName evidence="2">histone acetyltransferase</fullName>
        <ecNumber evidence="2">2.3.1.48</ecNumber>
    </recommendedName>
</protein>
<dbReference type="InterPro" id="IPR000197">
    <property type="entry name" value="Znf_TAZ"/>
</dbReference>
<evidence type="ECO:0000256" key="3">
    <source>
        <dbReference type="ARBA" id="ARBA00022679"/>
    </source>
</evidence>
<feature type="compositionally biased region" description="Basic and acidic residues" evidence="13">
    <location>
        <begin position="187"/>
        <end position="202"/>
    </location>
</feature>
<dbReference type="GO" id="GO:0000123">
    <property type="term" value="C:histone acetyltransferase complex"/>
    <property type="evidence" value="ECO:0007669"/>
    <property type="project" value="TreeGrafter"/>
</dbReference>
<name>A0A7R9A3I9_9CRUS</name>
<dbReference type="GO" id="GO:0045944">
    <property type="term" value="P:positive regulation of transcription by RNA polymerase II"/>
    <property type="evidence" value="ECO:0007669"/>
    <property type="project" value="TreeGrafter"/>
</dbReference>
<keyword evidence="4 12" id="KW-0479">Metal-binding</keyword>
<sequence length="900" mass="96230">MADCSVANGPPNKRPKLHHHFGSPPSNPSDVFNHLWEIETSLPNELMNKNSWDAIEQGTKSQQVHQSTFESIQKGAKMNVGCTSVISTYPTVVQPLGLSSLTYKEENKGPQLVQQNLSGLILPGQQGQPALSVSIAQDASDSLACVPNVPVNAGSSGQIDFPIGLIKRTHANVIAGDEVDNKLGVPSHEKEQHPQRTEKLDPLSEEGPTTNCETVHCTDEMKHSIESFVHALQCWDANCCHPRCPKMKQALSHTKECKNIGCKTCKQLVIICCHHAKCCQENGCQVPCCKKIKHKLAQQQMHPHIQQDAQMKQHLGAMTYGVEWSSPSSSSYGHCIPLPVRMGGMHTKALGMSGTSIICSSPGQMISSHPTPGILLEPVTGGSSASNAQLQQIIRQVQEEAKIQAAFTSIDFSGINTSMKAHNPAGPISWNPFGQIGNTLMVTHFQNQGGGVSPAGKCTTGIEKPSRVPSNDNAIDHQFQVQPPMQSISLSRPIIAASISGPTAPLTPMLQTTITTTNQIKRCMQTLVHACQCRDANCCLPSCLKMRRALAHAKGCKKKVNNGCQICKQMITLCCYHAKNCQEKDCRVPFCNNIKHKLKQQQPAARIQQDALTRRRMAAMACGMSGSSASSASHGHCAPNSLSMAGGHTKALGVGAAPMPMPSPGQMMPNHKAPGVGMKLLGGPSSALNIQQVQEQAKMQATSSSMISFGGMNPSMKTQGQAGSTIGNPAGLQKSASTPMMAGVSNQGSGVAPRGGLLDMDQWPGNEGQPGIPGKDNVIHYQPQVQPAMQGMRPPGPMVVTGPGGPIVAAGNPSASGNNLATSYPKPHTWTNYSSTSAWRTSQSRVSPRGTNWSSSKGNGVSSTEFFSRYPTPVPMRDLHERRSFYGLPPLPAHGDMRQV</sequence>
<comment type="catalytic activity">
    <reaction evidence="11">
        <text>L-lysyl-[protein] + acetyl-CoA = N(6)-acetyl-L-lysyl-[protein] + CoA + H(+)</text>
        <dbReference type="Rhea" id="RHEA:45948"/>
        <dbReference type="Rhea" id="RHEA-COMP:9752"/>
        <dbReference type="Rhea" id="RHEA-COMP:10731"/>
        <dbReference type="ChEBI" id="CHEBI:15378"/>
        <dbReference type="ChEBI" id="CHEBI:29969"/>
        <dbReference type="ChEBI" id="CHEBI:57287"/>
        <dbReference type="ChEBI" id="CHEBI:57288"/>
        <dbReference type="ChEBI" id="CHEBI:61930"/>
        <dbReference type="EC" id="2.3.1.48"/>
    </reaction>
</comment>
<keyword evidence="5 12" id="KW-0863">Zinc-finger</keyword>
<evidence type="ECO:0000256" key="12">
    <source>
        <dbReference type="PROSITE-ProRule" id="PRU00203"/>
    </source>
</evidence>
<feature type="zinc finger region" description="TAZ-type" evidence="12">
    <location>
        <begin position="513"/>
        <end position="594"/>
    </location>
</feature>
<dbReference type="GO" id="GO:0004402">
    <property type="term" value="F:histone acetyltransferase activity"/>
    <property type="evidence" value="ECO:0007669"/>
    <property type="project" value="InterPro"/>
</dbReference>
<organism evidence="15">
    <name type="scientific">Darwinula stevensoni</name>
    <dbReference type="NCBI Taxonomy" id="69355"/>
    <lineage>
        <taxon>Eukaryota</taxon>
        <taxon>Metazoa</taxon>
        <taxon>Ecdysozoa</taxon>
        <taxon>Arthropoda</taxon>
        <taxon>Crustacea</taxon>
        <taxon>Oligostraca</taxon>
        <taxon>Ostracoda</taxon>
        <taxon>Podocopa</taxon>
        <taxon>Podocopida</taxon>
        <taxon>Darwinulocopina</taxon>
        <taxon>Darwinuloidea</taxon>
        <taxon>Darwinulidae</taxon>
        <taxon>Darwinula</taxon>
    </lineage>
</organism>
<dbReference type="SMART" id="SM00551">
    <property type="entry name" value="ZnF_TAZ"/>
    <property type="match status" value="2"/>
</dbReference>
<evidence type="ECO:0000256" key="11">
    <source>
        <dbReference type="ARBA" id="ARBA00048017"/>
    </source>
</evidence>
<dbReference type="EMBL" id="LR900781">
    <property type="protein sequence ID" value="CAD7246880.1"/>
    <property type="molecule type" value="Genomic_DNA"/>
</dbReference>
<gene>
    <name evidence="15" type="ORF">DSTB1V02_LOCUS6723</name>
</gene>
<dbReference type="OrthoDB" id="899at2759"/>
<dbReference type="GO" id="GO:0008270">
    <property type="term" value="F:zinc ion binding"/>
    <property type="evidence" value="ECO:0007669"/>
    <property type="project" value="UniProtKB-KW"/>
</dbReference>
<dbReference type="PROSITE" id="PS50134">
    <property type="entry name" value="ZF_TAZ"/>
    <property type="match status" value="2"/>
</dbReference>
<dbReference type="EC" id="2.3.1.48" evidence="2"/>
<evidence type="ECO:0000313" key="16">
    <source>
        <dbReference type="Proteomes" id="UP000677054"/>
    </source>
</evidence>
<dbReference type="AlphaFoldDB" id="A0A7R9A3I9"/>
<dbReference type="PANTHER" id="PTHR13808:SF1">
    <property type="entry name" value="HISTONE ACETYLTRANSFERASE"/>
    <property type="match status" value="1"/>
</dbReference>
<feature type="domain" description="TAZ-type" evidence="14">
    <location>
        <begin position="513"/>
        <end position="594"/>
    </location>
</feature>
<dbReference type="GO" id="GO:0031490">
    <property type="term" value="F:chromatin DNA binding"/>
    <property type="evidence" value="ECO:0007669"/>
    <property type="project" value="TreeGrafter"/>
</dbReference>
<feature type="region of interest" description="Disordered" evidence="13">
    <location>
        <begin position="183"/>
        <end position="207"/>
    </location>
</feature>
<evidence type="ECO:0000313" key="15">
    <source>
        <dbReference type="EMBL" id="CAD7246880.1"/>
    </source>
</evidence>
<feature type="domain" description="TAZ-type" evidence="14">
    <location>
        <begin position="207"/>
        <end position="292"/>
    </location>
</feature>
<dbReference type="Pfam" id="PF02135">
    <property type="entry name" value="zf-TAZ"/>
    <property type="match status" value="2"/>
</dbReference>
<feature type="region of interest" description="Disordered" evidence="13">
    <location>
        <begin position="1"/>
        <end position="26"/>
    </location>
</feature>
<keyword evidence="8" id="KW-0805">Transcription regulation</keyword>
<comment type="subcellular location">
    <subcellularLocation>
        <location evidence="1">Nucleus</location>
    </subcellularLocation>
</comment>
<dbReference type="GO" id="GO:0005634">
    <property type="term" value="C:nucleus"/>
    <property type="evidence" value="ECO:0007669"/>
    <property type="project" value="UniProtKB-SubCell"/>
</dbReference>
<dbReference type="InterPro" id="IPR013178">
    <property type="entry name" value="Histone_AcTrfase_Rtt109/CBP"/>
</dbReference>
<evidence type="ECO:0000256" key="7">
    <source>
        <dbReference type="ARBA" id="ARBA00022853"/>
    </source>
</evidence>
<reference evidence="15" key="1">
    <citation type="submission" date="2020-11" db="EMBL/GenBank/DDBJ databases">
        <authorList>
            <person name="Tran Van P."/>
        </authorList>
    </citation>
    <scope>NUCLEOTIDE SEQUENCE</scope>
</reference>
<evidence type="ECO:0000256" key="10">
    <source>
        <dbReference type="ARBA" id="ARBA00023242"/>
    </source>
</evidence>
<evidence type="ECO:0000256" key="5">
    <source>
        <dbReference type="ARBA" id="ARBA00022771"/>
    </source>
</evidence>
<keyword evidence="3" id="KW-0808">Transferase</keyword>
<keyword evidence="16" id="KW-1185">Reference proteome</keyword>
<dbReference type="SUPFAM" id="SSF57933">
    <property type="entry name" value="TAZ domain"/>
    <property type="match status" value="2"/>
</dbReference>
<evidence type="ECO:0000256" key="1">
    <source>
        <dbReference type="ARBA" id="ARBA00004123"/>
    </source>
</evidence>
<keyword evidence="6 12" id="KW-0862">Zinc</keyword>
<accession>A0A7R9A3I9</accession>
<proteinExistence type="predicted"/>
<keyword evidence="10" id="KW-0539">Nucleus</keyword>
<evidence type="ECO:0000259" key="14">
    <source>
        <dbReference type="PROSITE" id="PS50134"/>
    </source>
</evidence>
<feature type="region of interest" description="Disordered" evidence="13">
    <location>
        <begin position="841"/>
        <end position="862"/>
    </location>
</feature>
<dbReference type="EMBL" id="CAJPEV010001264">
    <property type="protein sequence ID" value="CAG0891728.1"/>
    <property type="molecule type" value="Genomic_DNA"/>
</dbReference>
<dbReference type="GO" id="GO:0003713">
    <property type="term" value="F:transcription coactivator activity"/>
    <property type="evidence" value="ECO:0007669"/>
    <property type="project" value="TreeGrafter"/>
</dbReference>
<evidence type="ECO:0000256" key="4">
    <source>
        <dbReference type="ARBA" id="ARBA00022723"/>
    </source>
</evidence>
<evidence type="ECO:0000256" key="8">
    <source>
        <dbReference type="ARBA" id="ARBA00023015"/>
    </source>
</evidence>
<dbReference type="Proteomes" id="UP000677054">
    <property type="component" value="Unassembled WGS sequence"/>
</dbReference>
<evidence type="ECO:0000256" key="9">
    <source>
        <dbReference type="ARBA" id="ARBA00023163"/>
    </source>
</evidence>
<dbReference type="PANTHER" id="PTHR13808">
    <property type="entry name" value="CBP/P300-RELATED"/>
    <property type="match status" value="1"/>
</dbReference>
<dbReference type="GO" id="GO:0005667">
    <property type="term" value="C:transcription regulator complex"/>
    <property type="evidence" value="ECO:0007669"/>
    <property type="project" value="TreeGrafter"/>
</dbReference>
<keyword evidence="7" id="KW-0156">Chromatin regulator</keyword>
<dbReference type="Gene3D" id="1.20.1020.10">
    <property type="entry name" value="TAZ domain"/>
    <property type="match status" value="2"/>
</dbReference>
<dbReference type="InterPro" id="IPR035898">
    <property type="entry name" value="TAZ_dom_sf"/>
</dbReference>
<evidence type="ECO:0000256" key="13">
    <source>
        <dbReference type="SAM" id="MobiDB-lite"/>
    </source>
</evidence>
<evidence type="ECO:0000256" key="2">
    <source>
        <dbReference type="ARBA" id="ARBA00013184"/>
    </source>
</evidence>
<evidence type="ECO:0000256" key="6">
    <source>
        <dbReference type="ARBA" id="ARBA00022833"/>
    </source>
</evidence>
<feature type="zinc finger region" description="TAZ-type" evidence="12">
    <location>
        <begin position="207"/>
        <end position="292"/>
    </location>
</feature>
<keyword evidence="9" id="KW-0804">Transcription</keyword>